<evidence type="ECO:0000313" key="1">
    <source>
        <dbReference type="EMBL" id="GKX66606.1"/>
    </source>
</evidence>
<gene>
    <name evidence="1" type="primary">ftsA</name>
    <name evidence="1" type="ORF">rsdtw13_18640</name>
</gene>
<keyword evidence="1" id="KW-0132">Cell division</keyword>
<reference evidence="1" key="1">
    <citation type="journal article" date="2025" name="Int. J. Syst. Evol. Microbiol.">
        <title>Inconstantimicrobium mannanitabidum sp. nov., a novel member of the family Clostridiaceae isolated from anoxic soil under the treatment of reductive soil disinfestation.</title>
        <authorList>
            <person name="Ueki A."/>
            <person name="Tonouchi A."/>
            <person name="Honma S."/>
            <person name="Kaku N."/>
            <person name="Ueki K."/>
        </authorList>
    </citation>
    <scope>NUCLEOTIDE SEQUENCE</scope>
    <source>
        <strain evidence="1">TW13</strain>
    </source>
</reference>
<accession>A0ACB5RC04</accession>
<dbReference type="EMBL" id="BROD01000001">
    <property type="protein sequence ID" value="GKX66606.1"/>
    <property type="molecule type" value="Genomic_DNA"/>
</dbReference>
<proteinExistence type="predicted"/>
<dbReference type="Proteomes" id="UP001058074">
    <property type="component" value="Unassembled WGS sequence"/>
</dbReference>
<keyword evidence="1" id="KW-0131">Cell cycle</keyword>
<protein>
    <submittedName>
        <fullName evidence="1">Cell division protein FtsA</fullName>
    </submittedName>
</protein>
<sequence length="409" mass="46744">MQQYIVGMDIGSQNICVTLAKMNGENIEFLNENIFVSDGVAKGKIVDVNKLSLTIQNVMHSMQIQYNDNIRWYIGIGNSNVRSEHLTAQVFIKNSYDIITEQEIIETIQKSSSRILKDNEELLYFNVDEYVLNGVARYEMPLGASGESLEIKFTCFIARKDYINNLKNTFSLCGIDFITIYLNCFELKNVVINEKTRDKSLMILDVGAQTTDFMFFRNNVVDSFGVIPLGGDAITNDLSICTEIEKSKAEEIKILHSSAYEKYYRSYKIGTVKDDILEIDIKLFYEVIRARLEELAMIIAEKIKNSGYYNNLQVVYVFGEGIINFEGIHILLEDILKKKVVIVSKEQLNLQSASVINSVCIAKSACDRFKLEYRAKDKITVQHKTENTKTNEKKVGFINNLKKILDDIF</sequence>
<evidence type="ECO:0000313" key="2">
    <source>
        <dbReference type="Proteomes" id="UP001058074"/>
    </source>
</evidence>
<comment type="caution">
    <text evidence="1">The sequence shown here is derived from an EMBL/GenBank/DDBJ whole genome shotgun (WGS) entry which is preliminary data.</text>
</comment>
<keyword evidence="2" id="KW-1185">Reference proteome</keyword>
<organism evidence="1 2">
    <name type="scientific">Inconstantimicrobium mannanitabidum</name>
    <dbReference type="NCBI Taxonomy" id="1604901"/>
    <lineage>
        <taxon>Bacteria</taxon>
        <taxon>Bacillati</taxon>
        <taxon>Bacillota</taxon>
        <taxon>Clostridia</taxon>
        <taxon>Eubacteriales</taxon>
        <taxon>Clostridiaceae</taxon>
        <taxon>Inconstantimicrobium</taxon>
    </lineage>
</organism>
<name>A0ACB5RC04_9CLOT</name>